<feature type="transmembrane region" description="Helical" evidence="1">
    <location>
        <begin position="12"/>
        <end position="29"/>
    </location>
</feature>
<keyword evidence="1" id="KW-1133">Transmembrane helix</keyword>
<sequence>MTRVYDVFDKFSIVDIIFGFLLGIYLAVFHNNPDLWIHAVQWVLIYSLVITLLPVATSIYAKHKYSESINLRALIEAFLLNVAMTAVSLAFGFVIGSFIVGNFIPDEGKLPL</sequence>
<protein>
    <submittedName>
        <fullName evidence="2">Uncharacterized protein</fullName>
    </submittedName>
</protein>
<dbReference type="EMBL" id="CP011266">
    <property type="protein sequence ID" value="ALT68033.1"/>
    <property type="molecule type" value="Genomic_DNA"/>
</dbReference>
<evidence type="ECO:0000313" key="3">
    <source>
        <dbReference type="Proteomes" id="UP000067738"/>
    </source>
</evidence>
<dbReference type="AlphaFoldDB" id="A0A0U3E9B3"/>
<name>A0A0U3E9B3_9EURY</name>
<dbReference type="RefSeq" id="WP_058738389.1">
    <property type="nucleotide sequence ID" value="NZ_CP011266.1"/>
</dbReference>
<keyword evidence="1" id="KW-0472">Membrane</keyword>
<reference evidence="2 3" key="1">
    <citation type="submission" date="2015-04" db="EMBL/GenBank/DDBJ databases">
        <title>The complete genome sequence of the rumen methanogen Methanobrevibacter millerae SM9.</title>
        <authorList>
            <person name="Leahy S.C."/>
            <person name="Kelly W.J."/>
            <person name="Pacheco D.M."/>
            <person name="Li D."/>
            <person name="Altermann E."/>
            <person name="Attwood G.T."/>
        </authorList>
    </citation>
    <scope>NUCLEOTIDE SEQUENCE [LARGE SCALE GENOMIC DNA]</scope>
    <source>
        <strain evidence="2 3">SM9</strain>
    </source>
</reference>
<evidence type="ECO:0000313" key="2">
    <source>
        <dbReference type="EMBL" id="ALT68033.1"/>
    </source>
</evidence>
<dbReference type="PATRIC" id="fig|230361.4.peg.235"/>
<keyword evidence="3" id="KW-1185">Reference proteome</keyword>
<keyword evidence="1" id="KW-0812">Transmembrane</keyword>
<feature type="transmembrane region" description="Helical" evidence="1">
    <location>
        <begin position="35"/>
        <end position="56"/>
    </location>
</feature>
<feature type="transmembrane region" description="Helical" evidence="1">
    <location>
        <begin position="77"/>
        <end position="104"/>
    </location>
</feature>
<accession>A0A0U3E9B3</accession>
<evidence type="ECO:0000256" key="1">
    <source>
        <dbReference type="SAM" id="Phobius"/>
    </source>
</evidence>
<gene>
    <name evidence="2" type="ORF">sm9_0228</name>
</gene>
<dbReference type="KEGG" id="mmil:sm9_0228"/>
<proteinExistence type="predicted"/>
<dbReference type="Proteomes" id="UP000067738">
    <property type="component" value="Chromosome"/>
</dbReference>
<organism evidence="2 3">
    <name type="scientific">Methanobrevibacter millerae</name>
    <dbReference type="NCBI Taxonomy" id="230361"/>
    <lineage>
        <taxon>Archaea</taxon>
        <taxon>Methanobacteriati</taxon>
        <taxon>Methanobacteriota</taxon>
        <taxon>Methanomada group</taxon>
        <taxon>Methanobacteria</taxon>
        <taxon>Methanobacteriales</taxon>
        <taxon>Methanobacteriaceae</taxon>
        <taxon>Methanobrevibacter</taxon>
    </lineage>
</organism>
<dbReference type="GeneID" id="26735206"/>